<keyword evidence="4 5" id="KW-0472">Membrane</keyword>
<feature type="region of interest" description="Disordered" evidence="6">
    <location>
        <begin position="1"/>
        <end position="20"/>
    </location>
</feature>
<organism evidence="9 10">
    <name type="scientific">Esox lucius</name>
    <name type="common">Northern pike</name>
    <dbReference type="NCBI Taxonomy" id="8010"/>
    <lineage>
        <taxon>Eukaryota</taxon>
        <taxon>Metazoa</taxon>
        <taxon>Chordata</taxon>
        <taxon>Craniata</taxon>
        <taxon>Vertebrata</taxon>
        <taxon>Euteleostomi</taxon>
        <taxon>Actinopterygii</taxon>
        <taxon>Neopterygii</taxon>
        <taxon>Teleostei</taxon>
        <taxon>Protacanthopterygii</taxon>
        <taxon>Esociformes</taxon>
        <taxon>Esocidae</taxon>
        <taxon>Esox</taxon>
    </lineage>
</organism>
<dbReference type="KEGG" id="els:105018892"/>
<dbReference type="Proteomes" id="UP000265140">
    <property type="component" value="Chromosome 20"/>
</dbReference>
<evidence type="ECO:0000313" key="9">
    <source>
        <dbReference type="Ensembl" id="ENSELUP00000003580.1"/>
    </source>
</evidence>
<dbReference type="PRINTS" id="PR01884">
    <property type="entry name" value="MALPROTEIN"/>
</dbReference>
<sequence>MEGAATQTGTASTSSSCSENFSTSTLAYDREFIRTAPGILVVAEIVFGLIVWTLIAGTEYFRVPAFGWVIFVAILYWVLTVIFFIIYLTMVKRIPQVSWKTVGLCFNGSAAVMYAVATGVDAASISKDARGRYNYNCWTASTCFALLVTLCYAGSTYFSFKSWRLREEEQ</sequence>
<dbReference type="InterPro" id="IPR008253">
    <property type="entry name" value="Marvel"/>
</dbReference>
<dbReference type="InParanoid" id="A0A3P8XG68"/>
<evidence type="ECO:0000256" key="6">
    <source>
        <dbReference type="SAM" id="MobiDB-lite"/>
    </source>
</evidence>
<dbReference type="GeneID" id="105018892"/>
<evidence type="ECO:0000256" key="5">
    <source>
        <dbReference type="PROSITE-ProRule" id="PRU00581"/>
    </source>
</evidence>
<dbReference type="CTD" id="791163"/>
<evidence type="ECO:0000256" key="4">
    <source>
        <dbReference type="ARBA" id="ARBA00023136"/>
    </source>
</evidence>
<proteinExistence type="predicted"/>
<dbReference type="PANTHER" id="PTHR22776:SF10">
    <property type="entry name" value="CKLF-LIKE MARVEL TRANSMEMBRANE DOMAIN-CONTAINING PROTEIN 8"/>
    <property type="match status" value="1"/>
</dbReference>
<dbReference type="AlphaFoldDB" id="A0A3P8XG68"/>
<reference evidence="9" key="3">
    <citation type="submission" date="2025-08" db="UniProtKB">
        <authorList>
            <consortium name="Ensembl"/>
        </authorList>
    </citation>
    <scope>IDENTIFICATION</scope>
</reference>
<dbReference type="OMA" id="VRGRHNY"/>
<dbReference type="GO" id="GO:0019911">
    <property type="term" value="F:structural constituent of myelin sheath"/>
    <property type="evidence" value="ECO:0007669"/>
    <property type="project" value="TreeGrafter"/>
</dbReference>
<evidence type="ECO:0000256" key="2">
    <source>
        <dbReference type="ARBA" id="ARBA00022692"/>
    </source>
</evidence>
<keyword evidence="2 5" id="KW-0812">Transmembrane</keyword>
<dbReference type="PROSITE" id="PS51225">
    <property type="entry name" value="MARVEL"/>
    <property type="match status" value="1"/>
</dbReference>
<name>A0A3P8XG68_ESOLU</name>
<dbReference type="InterPro" id="IPR050578">
    <property type="entry name" value="MARVEL-CKLF_proteins"/>
</dbReference>
<dbReference type="OrthoDB" id="6481667at2759"/>
<dbReference type="STRING" id="8010.ENSELUP00000003580"/>
<evidence type="ECO:0000313" key="10">
    <source>
        <dbReference type="Proteomes" id="UP000265140"/>
    </source>
</evidence>
<accession>A0A3P8XG68</accession>
<evidence type="ECO:0000256" key="3">
    <source>
        <dbReference type="ARBA" id="ARBA00022989"/>
    </source>
</evidence>
<reference evidence="9" key="2">
    <citation type="submission" date="2020-02" db="EMBL/GenBank/DDBJ databases">
        <title>Esox lucius (northern pike) genome, fEsoLuc1, primary haplotype.</title>
        <authorList>
            <person name="Myers G."/>
            <person name="Karagic N."/>
            <person name="Meyer A."/>
            <person name="Pippel M."/>
            <person name="Reichard M."/>
            <person name="Winkler S."/>
            <person name="Tracey A."/>
            <person name="Sims Y."/>
            <person name="Howe K."/>
            <person name="Rhie A."/>
            <person name="Formenti G."/>
            <person name="Durbin R."/>
            <person name="Fedrigo O."/>
            <person name="Jarvis E.D."/>
        </authorList>
    </citation>
    <scope>NUCLEOTIDE SEQUENCE [LARGE SCALE GENOMIC DNA]</scope>
</reference>
<comment type="subcellular location">
    <subcellularLocation>
        <location evidence="1">Membrane</location>
        <topology evidence="1">Multi-pass membrane protein</topology>
    </subcellularLocation>
</comment>
<feature type="domain" description="MARVEL" evidence="8">
    <location>
        <begin position="32"/>
        <end position="164"/>
    </location>
</feature>
<dbReference type="PANTHER" id="PTHR22776">
    <property type="entry name" value="MARVEL-CONTAINING POTENTIAL LIPID RAFT-ASSOCIATED PROTEIN"/>
    <property type="match status" value="1"/>
</dbReference>
<keyword evidence="3 7" id="KW-1133">Transmembrane helix</keyword>
<dbReference type="Pfam" id="PF01284">
    <property type="entry name" value="MARVEL"/>
    <property type="match status" value="1"/>
</dbReference>
<feature type="transmembrane region" description="Helical" evidence="7">
    <location>
        <begin position="68"/>
        <end position="90"/>
    </location>
</feature>
<feature type="transmembrane region" description="Helical" evidence="7">
    <location>
        <begin position="38"/>
        <end position="56"/>
    </location>
</feature>
<evidence type="ECO:0000259" key="8">
    <source>
        <dbReference type="PROSITE" id="PS51225"/>
    </source>
</evidence>
<reference evidence="10" key="1">
    <citation type="journal article" date="2014" name="PLoS ONE">
        <title>The genome and linkage map of the northern pike (Esox lucius): conserved synteny revealed between the salmonid sister group and the Neoteleostei.</title>
        <authorList>
            <person name="Rondeau E.B."/>
            <person name="Minkley D.R."/>
            <person name="Leong J.S."/>
            <person name="Messmer A.M."/>
            <person name="Jantzen J.R."/>
            <person name="von Schalburg K.R."/>
            <person name="Lemon C."/>
            <person name="Bird N.H."/>
            <person name="Koop B.F."/>
        </authorList>
    </citation>
    <scope>NUCLEOTIDE SEQUENCE</scope>
</reference>
<feature type="transmembrane region" description="Helical" evidence="7">
    <location>
        <begin position="102"/>
        <end position="126"/>
    </location>
</feature>
<dbReference type="GO" id="GO:0016020">
    <property type="term" value="C:membrane"/>
    <property type="evidence" value="ECO:0007669"/>
    <property type="project" value="UniProtKB-SubCell"/>
</dbReference>
<evidence type="ECO:0000256" key="1">
    <source>
        <dbReference type="ARBA" id="ARBA00004141"/>
    </source>
</evidence>
<reference evidence="9" key="4">
    <citation type="submission" date="2025-09" db="UniProtKB">
        <authorList>
            <consortium name="Ensembl"/>
        </authorList>
    </citation>
    <scope>IDENTIFICATION</scope>
</reference>
<protein>
    <recommendedName>
        <fullName evidence="8">MARVEL domain-containing protein</fullName>
    </recommendedName>
</protein>
<dbReference type="Ensembl" id="ENSELUT00000013803.3">
    <property type="protein sequence ID" value="ENSELUP00000003580.1"/>
    <property type="gene ID" value="ENSELUG00000004769.3"/>
</dbReference>
<feature type="transmembrane region" description="Helical" evidence="7">
    <location>
        <begin position="138"/>
        <end position="160"/>
    </location>
</feature>
<evidence type="ECO:0000256" key="7">
    <source>
        <dbReference type="SAM" id="Phobius"/>
    </source>
</evidence>
<dbReference type="GO" id="GO:0042552">
    <property type="term" value="P:myelination"/>
    <property type="evidence" value="ECO:0007669"/>
    <property type="project" value="TreeGrafter"/>
</dbReference>
<dbReference type="InterPro" id="IPR013295">
    <property type="entry name" value="MAL"/>
</dbReference>
<dbReference type="GeneTree" id="ENSGT00940000160520"/>
<dbReference type="RefSeq" id="XP_010882989.1">
    <property type="nucleotide sequence ID" value="XM_010884687.2"/>
</dbReference>
<dbReference type="Bgee" id="ENSELUG00000004769">
    <property type="expression patterns" value="Expressed in stomach and 12 other cell types or tissues"/>
</dbReference>
<keyword evidence="10" id="KW-1185">Reference proteome</keyword>